<sequence length="106" mass="11764">MNTSEAGSEHGRTHPLDRRANAILRTATIILTCLGVVTMVVFTLFDHPHRAVVVLIVMLYAFAVTRAIWPTPVWFGSRRRFFDVALYAGLASAIWFLSPFTATVAS</sequence>
<accession>A0ABY0V932</accession>
<keyword evidence="1" id="KW-0812">Transmembrane</keyword>
<keyword evidence="1" id="KW-0472">Membrane</keyword>
<evidence type="ECO:0000313" key="2">
    <source>
        <dbReference type="EMBL" id="SDT99768.1"/>
    </source>
</evidence>
<dbReference type="Pfam" id="PF11222">
    <property type="entry name" value="DUF3017"/>
    <property type="match status" value="1"/>
</dbReference>
<keyword evidence="3" id="KW-1185">Reference proteome</keyword>
<dbReference type="EMBL" id="LT629792">
    <property type="protein sequence ID" value="SDT99768.1"/>
    <property type="molecule type" value="Genomic_DNA"/>
</dbReference>
<dbReference type="Proteomes" id="UP000198976">
    <property type="component" value="Chromosome I"/>
</dbReference>
<feature type="transmembrane region" description="Helical" evidence="1">
    <location>
        <begin position="22"/>
        <end position="45"/>
    </location>
</feature>
<feature type="transmembrane region" description="Helical" evidence="1">
    <location>
        <begin position="51"/>
        <end position="69"/>
    </location>
</feature>
<organism evidence="2 3">
    <name type="scientific">Schaalia radingae</name>
    <dbReference type="NCBI Taxonomy" id="131110"/>
    <lineage>
        <taxon>Bacteria</taxon>
        <taxon>Bacillati</taxon>
        <taxon>Actinomycetota</taxon>
        <taxon>Actinomycetes</taxon>
        <taxon>Actinomycetales</taxon>
        <taxon>Actinomycetaceae</taxon>
        <taxon>Schaalia</taxon>
    </lineage>
</organism>
<dbReference type="RefSeq" id="WP_058237106.1">
    <property type="nucleotide sequence ID" value="NZ_LT629792.1"/>
</dbReference>
<dbReference type="InterPro" id="IPR021385">
    <property type="entry name" value="DUF3017"/>
</dbReference>
<evidence type="ECO:0000256" key="1">
    <source>
        <dbReference type="SAM" id="Phobius"/>
    </source>
</evidence>
<evidence type="ECO:0000313" key="3">
    <source>
        <dbReference type="Proteomes" id="UP000198976"/>
    </source>
</evidence>
<name>A0ABY0V932_9ACTO</name>
<gene>
    <name evidence="2" type="ORF">SAMN04489714_1515</name>
</gene>
<protein>
    <recommendedName>
        <fullName evidence="4">DUF3017 domain-containing protein</fullName>
    </recommendedName>
</protein>
<feature type="transmembrane region" description="Helical" evidence="1">
    <location>
        <begin position="81"/>
        <end position="98"/>
    </location>
</feature>
<reference evidence="2 3" key="1">
    <citation type="submission" date="2016-10" db="EMBL/GenBank/DDBJ databases">
        <authorList>
            <person name="Varghese N."/>
            <person name="Submissions S."/>
        </authorList>
    </citation>
    <scope>NUCLEOTIDE SEQUENCE [LARGE SCALE GENOMIC DNA]</scope>
    <source>
        <strain evidence="2 3">DSM 9169</strain>
    </source>
</reference>
<evidence type="ECO:0008006" key="4">
    <source>
        <dbReference type="Google" id="ProtNLM"/>
    </source>
</evidence>
<proteinExistence type="predicted"/>
<keyword evidence="1" id="KW-1133">Transmembrane helix</keyword>